<dbReference type="InParanoid" id="M1B7I8"/>
<name>M1B7I8_SOLTU</name>
<protein>
    <submittedName>
        <fullName evidence="1">Uncharacterized protein</fullName>
    </submittedName>
</protein>
<accession>M1B7I8</accession>
<dbReference type="EnsemblPlants" id="PGSC0003DMT400038879">
    <property type="protein sequence ID" value="PGSC0003DMT400038879"/>
    <property type="gene ID" value="PGSC0003DMG400015027"/>
</dbReference>
<dbReference type="Proteomes" id="UP000011115">
    <property type="component" value="Unassembled WGS sequence"/>
</dbReference>
<keyword evidence="2" id="KW-1185">Reference proteome</keyword>
<evidence type="ECO:0000313" key="2">
    <source>
        <dbReference type="Proteomes" id="UP000011115"/>
    </source>
</evidence>
<dbReference type="PaxDb" id="4113-PGSC0003DMT400038879"/>
<evidence type="ECO:0000313" key="1">
    <source>
        <dbReference type="EnsemblPlants" id="PGSC0003DMT400038879"/>
    </source>
</evidence>
<sequence length="61" mass="7231">MPRATSRLIRYIHLFQVAYCVITTPRIKLFLFAPKTRTIYNTSCIWVNYSYGCCTFSSYIH</sequence>
<dbReference type="AlphaFoldDB" id="M1B7I8"/>
<organism evidence="1 2">
    <name type="scientific">Solanum tuberosum</name>
    <name type="common">Potato</name>
    <dbReference type="NCBI Taxonomy" id="4113"/>
    <lineage>
        <taxon>Eukaryota</taxon>
        <taxon>Viridiplantae</taxon>
        <taxon>Streptophyta</taxon>
        <taxon>Embryophyta</taxon>
        <taxon>Tracheophyta</taxon>
        <taxon>Spermatophyta</taxon>
        <taxon>Magnoliopsida</taxon>
        <taxon>eudicotyledons</taxon>
        <taxon>Gunneridae</taxon>
        <taxon>Pentapetalae</taxon>
        <taxon>asterids</taxon>
        <taxon>lamiids</taxon>
        <taxon>Solanales</taxon>
        <taxon>Solanaceae</taxon>
        <taxon>Solanoideae</taxon>
        <taxon>Solaneae</taxon>
        <taxon>Solanum</taxon>
    </lineage>
</organism>
<dbReference type="HOGENOM" id="CLU_2927221_0_0_1"/>
<dbReference type="Gramene" id="PGSC0003DMT400038879">
    <property type="protein sequence ID" value="PGSC0003DMT400038879"/>
    <property type="gene ID" value="PGSC0003DMG400015027"/>
</dbReference>
<reference evidence="2" key="1">
    <citation type="journal article" date="2011" name="Nature">
        <title>Genome sequence and analysis of the tuber crop potato.</title>
        <authorList>
            <consortium name="The Potato Genome Sequencing Consortium"/>
        </authorList>
    </citation>
    <scope>NUCLEOTIDE SEQUENCE [LARGE SCALE GENOMIC DNA]</scope>
    <source>
        <strain evidence="2">cv. DM1-3 516 R44</strain>
    </source>
</reference>
<reference evidence="1" key="2">
    <citation type="submission" date="2015-06" db="UniProtKB">
        <authorList>
            <consortium name="EnsemblPlants"/>
        </authorList>
    </citation>
    <scope>IDENTIFICATION</scope>
    <source>
        <strain evidence="1">DM1-3 516 R44</strain>
    </source>
</reference>
<proteinExistence type="predicted"/>